<gene>
    <name evidence="1" type="ORF">BV25DRAFT_1836704</name>
</gene>
<reference evidence="1" key="2">
    <citation type="journal article" date="2022" name="New Phytol.">
        <title>Evolutionary transition to the ectomycorrhizal habit in the genomes of a hyperdiverse lineage of mushroom-forming fungi.</title>
        <authorList>
            <person name="Looney B."/>
            <person name="Miyauchi S."/>
            <person name="Morin E."/>
            <person name="Drula E."/>
            <person name="Courty P.E."/>
            <person name="Kohler A."/>
            <person name="Kuo A."/>
            <person name="LaButti K."/>
            <person name="Pangilinan J."/>
            <person name="Lipzen A."/>
            <person name="Riley R."/>
            <person name="Andreopoulos W."/>
            <person name="He G."/>
            <person name="Johnson J."/>
            <person name="Nolan M."/>
            <person name="Tritt A."/>
            <person name="Barry K.W."/>
            <person name="Grigoriev I.V."/>
            <person name="Nagy L.G."/>
            <person name="Hibbett D."/>
            <person name="Henrissat B."/>
            <person name="Matheny P.B."/>
            <person name="Labbe J."/>
            <person name="Martin F.M."/>
        </authorList>
    </citation>
    <scope>NUCLEOTIDE SEQUENCE</scope>
    <source>
        <strain evidence="1">HHB10654</strain>
    </source>
</reference>
<comment type="caution">
    <text evidence="1">The sequence shown here is derived from an EMBL/GenBank/DDBJ whole genome shotgun (WGS) entry which is preliminary data.</text>
</comment>
<proteinExistence type="predicted"/>
<evidence type="ECO:0000313" key="2">
    <source>
        <dbReference type="Proteomes" id="UP000814140"/>
    </source>
</evidence>
<keyword evidence="2" id="KW-1185">Reference proteome</keyword>
<sequence length="747" mass="80216">MTATTPTPNTPATVAPLTPPDSSSRPAPAQLDPEPPRGTAAVAQDDTLRTPNVYINGLPPNFPEEQLYAMTKEFGGVISVRTFTRHVSDRPSGYGFVLFETVESAEKCIDALRLYRNLHPSFSKQIHKIPGTSYASLASSGTLSPSPSISSASDGGETFKARMERLKDEASTNLYIEGLPLSIDEPTLGALVAPHAIKSSRFFQTRLSDPPRIIAFVRLETRSACEEVIERLHGRMVRGWNDPGSRISVRFADSAEQRELRRTERTGRGDEPSPSRITMAQAALLNLRGQQVHSQLHGQPRSSSSLPDMQRRLPQSQSRSALAGNQYSASRGAQNAYTRLPIHPITAEYQEPNRLGFVNGQFATSRSAPSHLQARGLPTLQDEVAVSGSDIDISLLPRSANVNGFTPLEQQLILQAHFRAEVEARQEALFEAQGGRSVPRLSAPNSALRSNASANVSRPLSRLSLSSASSKEFVPRGLAPRTQTTYDGSKATLSPIDFLPPMSEDEFHSGGAQFSKQQQQYQQQHITNTPASSIIGFGISAHDTNNNVTTENGTSYDDESKERGVRPSNSMEFVFASNRQQASQGHDQPNMGLHMRSTTLPPQYMHGGSNTSAGASASLARLNGILSPTLHSSARSPGQGLGGKLNISVPPNGSHPSDALATAASHGHPADSPMLVPSPALTYISSSSSSSRTPSTLSPSTPFFGSFANAGDGFGGVNVYKGEEHGHVREEQLAVYDVAGKEGARTE</sequence>
<accession>A0ACB8TA00</accession>
<reference evidence="1" key="1">
    <citation type="submission" date="2021-03" db="EMBL/GenBank/DDBJ databases">
        <authorList>
            <consortium name="DOE Joint Genome Institute"/>
            <person name="Ahrendt S."/>
            <person name="Looney B.P."/>
            <person name="Miyauchi S."/>
            <person name="Morin E."/>
            <person name="Drula E."/>
            <person name="Courty P.E."/>
            <person name="Chicoki N."/>
            <person name="Fauchery L."/>
            <person name="Kohler A."/>
            <person name="Kuo A."/>
            <person name="Labutti K."/>
            <person name="Pangilinan J."/>
            <person name="Lipzen A."/>
            <person name="Riley R."/>
            <person name="Andreopoulos W."/>
            <person name="He G."/>
            <person name="Johnson J."/>
            <person name="Barry K.W."/>
            <person name="Grigoriev I.V."/>
            <person name="Nagy L."/>
            <person name="Hibbett D."/>
            <person name="Henrissat B."/>
            <person name="Matheny P.B."/>
            <person name="Labbe J."/>
            <person name="Martin F."/>
        </authorList>
    </citation>
    <scope>NUCLEOTIDE SEQUENCE</scope>
    <source>
        <strain evidence="1">HHB10654</strain>
    </source>
</reference>
<name>A0ACB8TA00_9AGAM</name>
<dbReference type="Proteomes" id="UP000814140">
    <property type="component" value="Unassembled WGS sequence"/>
</dbReference>
<dbReference type="EMBL" id="MU277197">
    <property type="protein sequence ID" value="KAI0064866.1"/>
    <property type="molecule type" value="Genomic_DNA"/>
</dbReference>
<protein>
    <submittedName>
        <fullName evidence="1">Uncharacterized protein</fullName>
    </submittedName>
</protein>
<evidence type="ECO:0000313" key="1">
    <source>
        <dbReference type="EMBL" id="KAI0064866.1"/>
    </source>
</evidence>
<organism evidence="1 2">
    <name type="scientific">Artomyces pyxidatus</name>
    <dbReference type="NCBI Taxonomy" id="48021"/>
    <lineage>
        <taxon>Eukaryota</taxon>
        <taxon>Fungi</taxon>
        <taxon>Dikarya</taxon>
        <taxon>Basidiomycota</taxon>
        <taxon>Agaricomycotina</taxon>
        <taxon>Agaricomycetes</taxon>
        <taxon>Russulales</taxon>
        <taxon>Auriscalpiaceae</taxon>
        <taxon>Artomyces</taxon>
    </lineage>
</organism>